<evidence type="ECO:0000256" key="1">
    <source>
        <dbReference type="ARBA" id="ARBA00001947"/>
    </source>
</evidence>
<dbReference type="InterPro" id="IPR036874">
    <property type="entry name" value="Carbonic_anhydrase_sf"/>
</dbReference>
<dbReference type="Pfam" id="PF00484">
    <property type="entry name" value="Pro_CA"/>
    <property type="match status" value="1"/>
</dbReference>
<name>A0ABS9I851_9PSED</name>
<comment type="similarity">
    <text evidence="2">Belongs to the beta-class carbonic anhydrase family.</text>
</comment>
<reference evidence="5" key="1">
    <citation type="submission" date="2022-01" db="EMBL/GenBank/DDBJ databases">
        <title>Pseudomonas sp. nov. isolated from Antarctic regolith.</title>
        <authorList>
            <person name="Novakova D."/>
            <person name="Sedlar K."/>
        </authorList>
    </citation>
    <scope>NUCLEOTIDE SEQUENCE</scope>
    <source>
        <strain evidence="5">P2647</strain>
    </source>
</reference>
<comment type="cofactor">
    <cofactor evidence="1">
        <name>Zn(2+)</name>
        <dbReference type="ChEBI" id="CHEBI:29105"/>
    </cofactor>
</comment>
<protein>
    <submittedName>
        <fullName evidence="5">Carbonic anhydrase</fullName>
    </submittedName>
</protein>
<evidence type="ECO:0000313" key="6">
    <source>
        <dbReference type="Proteomes" id="UP001162905"/>
    </source>
</evidence>
<dbReference type="RefSeq" id="WP_237253386.1">
    <property type="nucleotide sequence ID" value="NZ_JAKJXE010000014.1"/>
</dbReference>
<dbReference type="SMART" id="SM00947">
    <property type="entry name" value="Pro_CA"/>
    <property type="match status" value="1"/>
</dbReference>
<accession>A0ABS9I851</accession>
<evidence type="ECO:0000256" key="4">
    <source>
        <dbReference type="ARBA" id="ARBA00022833"/>
    </source>
</evidence>
<dbReference type="EMBL" id="JAKJXH010000018">
    <property type="protein sequence ID" value="MCF7543939.1"/>
    <property type="molecule type" value="Genomic_DNA"/>
</dbReference>
<gene>
    <name evidence="5" type="ORF">L4G47_17200</name>
</gene>
<sequence>MTVIDDLTQRNALFASTGFDAQLQIMPSMKTVIIGCVDPRVDPADVLGLKPGEAAVIRNVGGRINPATLQSMAIVRTVAAAQGKEVGPGWNLIVLHHTDCGITPCLTHAPVLLAKNLGVEIADLDTLAIADPYAAVAIDVAALKANTQLPGGFLVTGMVYDVETGKVDVVVPPALLRPAT</sequence>
<evidence type="ECO:0000256" key="2">
    <source>
        <dbReference type="ARBA" id="ARBA00006217"/>
    </source>
</evidence>
<keyword evidence="4" id="KW-0862">Zinc</keyword>
<evidence type="ECO:0000256" key="3">
    <source>
        <dbReference type="ARBA" id="ARBA00022723"/>
    </source>
</evidence>
<dbReference type="PANTHER" id="PTHR43175:SF3">
    <property type="entry name" value="CARBON DISULFIDE HYDROLASE"/>
    <property type="match status" value="1"/>
</dbReference>
<dbReference type="InterPro" id="IPR001765">
    <property type="entry name" value="Carbonic_anhydrase"/>
</dbReference>
<organism evidence="5 6">
    <name type="scientific">Pseudomonas petrae</name>
    <dbReference type="NCBI Taxonomy" id="2912190"/>
    <lineage>
        <taxon>Bacteria</taxon>
        <taxon>Pseudomonadati</taxon>
        <taxon>Pseudomonadota</taxon>
        <taxon>Gammaproteobacteria</taxon>
        <taxon>Pseudomonadales</taxon>
        <taxon>Pseudomonadaceae</taxon>
        <taxon>Pseudomonas</taxon>
    </lineage>
</organism>
<dbReference type="Proteomes" id="UP001162905">
    <property type="component" value="Unassembled WGS sequence"/>
</dbReference>
<keyword evidence="3" id="KW-0479">Metal-binding</keyword>
<dbReference type="SUPFAM" id="SSF53056">
    <property type="entry name" value="beta-carbonic anhydrase, cab"/>
    <property type="match status" value="1"/>
</dbReference>
<dbReference type="PANTHER" id="PTHR43175">
    <property type="entry name" value="CARBONIC ANHYDRASE"/>
    <property type="match status" value="1"/>
</dbReference>
<comment type="caution">
    <text evidence="5">The sequence shown here is derived from an EMBL/GenBank/DDBJ whole genome shotgun (WGS) entry which is preliminary data.</text>
</comment>
<proteinExistence type="inferred from homology"/>
<dbReference type="Gene3D" id="3.40.1050.10">
    <property type="entry name" value="Carbonic anhydrase"/>
    <property type="match status" value="1"/>
</dbReference>
<keyword evidence="6" id="KW-1185">Reference proteome</keyword>
<evidence type="ECO:0000313" key="5">
    <source>
        <dbReference type="EMBL" id="MCF7543939.1"/>
    </source>
</evidence>